<dbReference type="OrthoDB" id="1928at2759"/>
<dbReference type="Pfam" id="PF02878">
    <property type="entry name" value="PGM_PMM_I"/>
    <property type="match status" value="1"/>
</dbReference>
<dbReference type="InterPro" id="IPR005843">
    <property type="entry name" value="A-D-PHexomutase_C"/>
</dbReference>
<evidence type="ECO:0000256" key="5">
    <source>
        <dbReference type="ARBA" id="ARBA00022553"/>
    </source>
</evidence>
<evidence type="ECO:0000256" key="1">
    <source>
        <dbReference type="ARBA" id="ARBA00000558"/>
    </source>
</evidence>
<dbReference type="Gene3D" id="3.40.120.10">
    <property type="entry name" value="Alpha-D-Glucose-1,6-Bisphosphate, subunit A, domain 3"/>
    <property type="match status" value="3"/>
</dbReference>
<dbReference type="InterPro" id="IPR049023">
    <property type="entry name" value="AMG1_II"/>
</dbReference>
<feature type="binding site" evidence="14">
    <location>
        <position position="542"/>
    </location>
    <ligand>
        <name>substrate</name>
    </ligand>
</feature>
<accession>A0A2S5BHV8</accession>
<feature type="binding site" evidence="14">
    <location>
        <begin position="533"/>
        <end position="537"/>
    </location>
    <ligand>
        <name>substrate</name>
    </ligand>
</feature>
<dbReference type="PANTHER" id="PTHR45955:SF1">
    <property type="entry name" value="PHOSPHOACETYLGLUCOSAMINE MUTASE"/>
    <property type="match status" value="1"/>
</dbReference>
<gene>
    <name evidence="20" type="ORF">BMF94_0557</name>
</gene>
<feature type="domain" description="Phosphoacetylglucosamine mutase AMG1" evidence="18">
    <location>
        <begin position="326"/>
        <end position="472"/>
    </location>
</feature>
<reference evidence="20 21" key="1">
    <citation type="journal article" date="2018" name="Front. Microbiol.">
        <title>Prospects for Fungal Bioremediation of Acidic Radioactive Waste Sites: Characterization and Genome Sequence of Rhodotorula taiwanensis MD1149.</title>
        <authorList>
            <person name="Tkavc R."/>
            <person name="Matrosova V.Y."/>
            <person name="Grichenko O.E."/>
            <person name="Gostincar C."/>
            <person name="Volpe R.P."/>
            <person name="Klimenkova P."/>
            <person name="Gaidamakova E.K."/>
            <person name="Zhou C.E."/>
            <person name="Stewart B.J."/>
            <person name="Lyman M.G."/>
            <person name="Malfatti S.A."/>
            <person name="Rubinfeld B."/>
            <person name="Courtot M."/>
            <person name="Singh J."/>
            <person name="Dalgard C.L."/>
            <person name="Hamilton T."/>
            <person name="Frey K.G."/>
            <person name="Gunde-Cimerman N."/>
            <person name="Dugan L."/>
            <person name="Daly M.J."/>
        </authorList>
    </citation>
    <scope>NUCLEOTIDE SEQUENCE [LARGE SCALE GENOMIC DNA]</scope>
    <source>
        <strain evidence="20 21">MD1149</strain>
    </source>
</reference>
<dbReference type="GO" id="GO:0006048">
    <property type="term" value="P:UDP-N-acetylglucosamine biosynthetic process"/>
    <property type="evidence" value="ECO:0007669"/>
    <property type="project" value="UniProtKB-UniRule"/>
</dbReference>
<dbReference type="InterPro" id="IPR016066">
    <property type="entry name" value="A-D-PHexomutase_CS"/>
</dbReference>
<keyword evidence="5" id="KW-0597">Phosphoprotein</keyword>
<dbReference type="SUPFAM" id="SSF53738">
    <property type="entry name" value="Phosphoglucomutase, first 3 domains"/>
    <property type="match status" value="3"/>
</dbReference>
<evidence type="ECO:0000256" key="2">
    <source>
        <dbReference type="ARBA" id="ARBA00004865"/>
    </source>
</evidence>
<evidence type="ECO:0000256" key="10">
    <source>
        <dbReference type="ARBA" id="ARBA00031926"/>
    </source>
</evidence>
<feature type="binding site" evidence="15">
    <location>
        <position position="305"/>
    </location>
    <ligand>
        <name>Mg(2+)</name>
        <dbReference type="ChEBI" id="CHEBI:18420"/>
    </ligand>
</feature>
<evidence type="ECO:0000256" key="8">
    <source>
        <dbReference type="ARBA" id="ARBA00023235"/>
    </source>
</evidence>
<dbReference type="AlphaFoldDB" id="A0A2S5BHV8"/>
<dbReference type="Pfam" id="PF00408">
    <property type="entry name" value="PGM_PMM_IV"/>
    <property type="match status" value="1"/>
</dbReference>
<dbReference type="Pfam" id="PF21404">
    <property type="entry name" value="AMG1_III"/>
    <property type="match status" value="1"/>
</dbReference>
<feature type="binding site" evidence="14">
    <location>
        <begin position="401"/>
        <end position="403"/>
    </location>
    <ligand>
        <name>substrate</name>
    </ligand>
</feature>
<dbReference type="InterPro" id="IPR036900">
    <property type="entry name" value="A-D-PHexomutase_C_sf"/>
</dbReference>
<name>A0A2S5BHV8_9BASI</name>
<evidence type="ECO:0000256" key="6">
    <source>
        <dbReference type="ARBA" id="ARBA00022723"/>
    </source>
</evidence>
<evidence type="ECO:0000313" key="21">
    <source>
        <dbReference type="Proteomes" id="UP000237144"/>
    </source>
</evidence>
<evidence type="ECO:0000256" key="3">
    <source>
        <dbReference type="ARBA" id="ARBA00010231"/>
    </source>
</evidence>
<feature type="domain" description="Alpha-D-phosphohexomutase alpha/beta/alpha" evidence="17">
    <location>
        <begin position="60"/>
        <end position="89"/>
    </location>
</feature>
<feature type="active site" description="Phosphoserine intermediate" evidence="13">
    <location>
        <position position="69"/>
    </location>
</feature>
<keyword evidence="8 12" id="KW-0413">Isomerase</keyword>
<dbReference type="SUPFAM" id="SSF55957">
    <property type="entry name" value="Phosphoglucomutase, C-terminal domain"/>
    <property type="match status" value="1"/>
</dbReference>
<dbReference type="CDD" id="cd03086">
    <property type="entry name" value="PGM3"/>
    <property type="match status" value="1"/>
</dbReference>
<protein>
    <recommendedName>
        <fullName evidence="4 12">Phosphoacetylglucosamine mutase</fullName>
        <shortName evidence="12">PAGM</shortName>
        <ecNumber evidence="4 12">5.4.2.3</ecNumber>
    </recommendedName>
    <alternativeName>
        <fullName evidence="11 12">Acetylglucosamine phosphomutase</fullName>
    </alternativeName>
    <alternativeName>
        <fullName evidence="10 12">N-acetylglucosamine-phosphate mutase</fullName>
    </alternativeName>
</protein>
<keyword evidence="7 12" id="KW-0460">Magnesium</keyword>
<dbReference type="InterPro" id="IPR049022">
    <property type="entry name" value="AMG1_III"/>
</dbReference>
<evidence type="ECO:0000256" key="7">
    <source>
        <dbReference type="ARBA" id="ARBA00022842"/>
    </source>
</evidence>
<evidence type="ECO:0000259" key="18">
    <source>
        <dbReference type="Pfam" id="PF21404"/>
    </source>
</evidence>
<feature type="binding site" description="via phosphate group" evidence="15">
    <location>
        <position position="69"/>
    </location>
    <ligand>
        <name>Mg(2+)</name>
        <dbReference type="ChEBI" id="CHEBI:18420"/>
    </ligand>
</feature>
<dbReference type="EMBL" id="PJQD01000005">
    <property type="protein sequence ID" value="POY76360.1"/>
    <property type="molecule type" value="Genomic_DNA"/>
</dbReference>
<dbReference type="UniPathway" id="UPA00113">
    <property type="reaction ID" value="UER00530"/>
</dbReference>
<organism evidence="20 21">
    <name type="scientific">Rhodotorula taiwanensis</name>
    <dbReference type="NCBI Taxonomy" id="741276"/>
    <lineage>
        <taxon>Eukaryota</taxon>
        <taxon>Fungi</taxon>
        <taxon>Dikarya</taxon>
        <taxon>Basidiomycota</taxon>
        <taxon>Pucciniomycotina</taxon>
        <taxon>Microbotryomycetes</taxon>
        <taxon>Sporidiobolales</taxon>
        <taxon>Sporidiobolaceae</taxon>
        <taxon>Rhodotorula</taxon>
    </lineage>
</organism>
<feature type="domain" description="Alpha-D-phosphohexomutase C-terminal" evidence="16">
    <location>
        <begin position="488"/>
        <end position="559"/>
    </location>
</feature>
<evidence type="ECO:0000256" key="9">
    <source>
        <dbReference type="ARBA" id="ARBA00023277"/>
    </source>
</evidence>
<evidence type="ECO:0000256" key="14">
    <source>
        <dbReference type="PIRSR" id="PIRSR016408-2"/>
    </source>
</evidence>
<dbReference type="PIRSF" id="PIRSF016408">
    <property type="entry name" value="PAGM"/>
    <property type="match status" value="1"/>
</dbReference>
<comment type="cofactor">
    <cofactor evidence="12 15">
        <name>Mg(2+)</name>
        <dbReference type="ChEBI" id="CHEBI:18420"/>
    </cofactor>
    <text evidence="12 15">Binds 1 Mg(2+) ion per subunit.</text>
</comment>
<evidence type="ECO:0000256" key="13">
    <source>
        <dbReference type="PIRSR" id="PIRSR016408-1"/>
    </source>
</evidence>
<evidence type="ECO:0000256" key="11">
    <source>
        <dbReference type="ARBA" id="ARBA00032065"/>
    </source>
</evidence>
<dbReference type="InterPro" id="IPR016055">
    <property type="entry name" value="A-D-PHexomutase_a/b/a-I/II/III"/>
</dbReference>
<feature type="domain" description="Phosphoacetylglucosamine mutase AMG1" evidence="19">
    <location>
        <begin position="224"/>
        <end position="312"/>
    </location>
</feature>
<sequence length="580" mass="62240">MASTLDQQALAAASAQHPKLQHITYTYGTAGFRTEADLLDSVMFRVGLLAVLRSKNLKGKAIGVMVTASHNPEKDNGVKLVDPMGEMLHGSWEPYATQLANAQTDDLLLAALDSIVKATGTDLSQPAHVVYGHDTRPSCKPLVRALVDGLSSATFGSEAPKVELVNAGLVTTPQLHYLVRCLNTADSPDPYGEPTIDGYYRKLAAAYTELSASRASGHKPSPFGLRGRELLPAITVDCANGVGAPKLKEFVKVIGTDYLPVIVVRDNTTTAGQLNLNCGADFVKTQQRAPLGVKPIAWQRYASFDGDADRIVYYYADADGVFHLLDGDKIATLAAGFIMDLVKDAGLDDKVKVGVVQTAYANGASTKYLTEVLGVPVTCVPTGVKHLHHAAESYDIGVYFEANGHGTVLFSPSTLAGIRSSLDSATSSPAADESQLAARTNLRALTELINQTVGDALSDMLLVETVLLHRQWTPAQWDRAYTDYPNRLVKVLVNDRHAFETTDAERKLVKPEGLQAKIDALCKEVDGGRSFVRPSGTEDCVRVYAEATTRQAADDLVNKAAYLVFDEAGGKGTRPASGFF</sequence>
<dbReference type="Gene3D" id="3.30.310.50">
    <property type="entry name" value="Alpha-D-phosphohexomutase, C-terminal domain"/>
    <property type="match status" value="1"/>
</dbReference>
<evidence type="ECO:0000256" key="4">
    <source>
        <dbReference type="ARBA" id="ARBA00012731"/>
    </source>
</evidence>
<dbReference type="PANTHER" id="PTHR45955">
    <property type="entry name" value="PHOSPHOACETYLGLUCOSAMINE MUTASE"/>
    <property type="match status" value="1"/>
</dbReference>
<evidence type="ECO:0000259" key="16">
    <source>
        <dbReference type="Pfam" id="PF00408"/>
    </source>
</evidence>
<dbReference type="InterPro" id="IPR016657">
    <property type="entry name" value="PAGM"/>
</dbReference>
<keyword evidence="6 12" id="KW-0479">Metal-binding</keyword>
<comment type="similarity">
    <text evidence="3 12">Belongs to the phosphohexose mutase family.</text>
</comment>
<comment type="function">
    <text evidence="12">Catalyzes the conversion of GlcNAc-6-P into GlcNAc-1-P during the synthesis of uridine diphosphate/UDP-GlcNAc, which is a biosynthetic precursor of chitin and also supplies the amino sugars for N-linked oligosaccharides of glycoproteins.</text>
</comment>
<comment type="catalytic activity">
    <reaction evidence="1 12">
        <text>N-acetyl-alpha-D-glucosamine 1-phosphate = N-acetyl-D-glucosamine 6-phosphate</text>
        <dbReference type="Rhea" id="RHEA:23804"/>
        <dbReference type="ChEBI" id="CHEBI:57513"/>
        <dbReference type="ChEBI" id="CHEBI:57776"/>
        <dbReference type="EC" id="5.4.2.3"/>
    </reaction>
</comment>
<evidence type="ECO:0000313" key="20">
    <source>
        <dbReference type="EMBL" id="POY76360.1"/>
    </source>
</evidence>
<evidence type="ECO:0000256" key="12">
    <source>
        <dbReference type="PIRNR" id="PIRNR016408"/>
    </source>
</evidence>
<proteinExistence type="inferred from homology"/>
<dbReference type="EC" id="5.4.2.3" evidence="4 12"/>
<dbReference type="InterPro" id="IPR005844">
    <property type="entry name" value="A-D-PHexomutase_a/b/a-I"/>
</dbReference>
<dbReference type="PROSITE" id="PS00710">
    <property type="entry name" value="PGM_PMM"/>
    <property type="match status" value="1"/>
</dbReference>
<feature type="binding site" evidence="15">
    <location>
        <position position="309"/>
    </location>
    <ligand>
        <name>Mg(2+)</name>
        <dbReference type="ChEBI" id="CHEBI:18420"/>
    </ligand>
</feature>
<dbReference type="Pfam" id="PF21405">
    <property type="entry name" value="AMG1_II"/>
    <property type="match status" value="1"/>
</dbReference>
<dbReference type="GO" id="GO:0005975">
    <property type="term" value="P:carbohydrate metabolic process"/>
    <property type="evidence" value="ECO:0007669"/>
    <property type="project" value="InterPro"/>
</dbReference>
<keyword evidence="21" id="KW-1185">Reference proteome</keyword>
<evidence type="ECO:0000256" key="15">
    <source>
        <dbReference type="PIRSR" id="PIRSR016408-3"/>
    </source>
</evidence>
<feature type="binding site" evidence="15">
    <location>
        <position position="307"/>
    </location>
    <ligand>
        <name>Mg(2+)</name>
        <dbReference type="ChEBI" id="CHEBI:18420"/>
    </ligand>
</feature>
<dbReference type="FunFam" id="3.40.120.10:FF:000038">
    <property type="entry name" value="Phosphoacetylglucosamine mutase"/>
    <property type="match status" value="1"/>
</dbReference>
<comment type="pathway">
    <text evidence="2 12">Nucleotide-sugar biosynthesis; UDP-N-acetyl-alpha-D-glucosamine biosynthesis; N-acetyl-alpha-D-glucosamine 1-phosphate from alpha-D-glucosamine 6-phosphate (route I): step 2/2.</text>
</comment>
<dbReference type="STRING" id="741276.A0A2S5BHV8"/>
<dbReference type="FunFam" id="3.40.120.10:FF:000023">
    <property type="entry name" value="Phosphoacetylglucosamine mutase"/>
    <property type="match status" value="1"/>
</dbReference>
<dbReference type="Proteomes" id="UP000237144">
    <property type="component" value="Unassembled WGS sequence"/>
</dbReference>
<comment type="caution">
    <text evidence="20">The sequence shown here is derived from an EMBL/GenBank/DDBJ whole genome shotgun (WGS) entry which is preliminary data.</text>
</comment>
<evidence type="ECO:0000259" key="19">
    <source>
        <dbReference type="Pfam" id="PF21405"/>
    </source>
</evidence>
<dbReference type="GO" id="GO:0004610">
    <property type="term" value="F:phosphoacetylglucosamine mutase activity"/>
    <property type="evidence" value="ECO:0007669"/>
    <property type="project" value="UniProtKB-UniRule"/>
</dbReference>
<evidence type="ECO:0000259" key="17">
    <source>
        <dbReference type="Pfam" id="PF02878"/>
    </source>
</evidence>
<keyword evidence="9" id="KW-0119">Carbohydrate metabolism</keyword>
<dbReference type="GO" id="GO:0000287">
    <property type="term" value="F:magnesium ion binding"/>
    <property type="evidence" value="ECO:0007669"/>
    <property type="project" value="InterPro"/>
</dbReference>
<dbReference type="FunFam" id="3.30.310.50:FF:000003">
    <property type="entry name" value="Phosphoacetylglucosamine mutase"/>
    <property type="match status" value="1"/>
</dbReference>